<evidence type="ECO:0000313" key="2">
    <source>
        <dbReference type="EMBL" id="RSJ97013.1"/>
    </source>
</evidence>
<evidence type="ECO:0000313" key="3">
    <source>
        <dbReference type="Proteomes" id="UP000278843"/>
    </source>
</evidence>
<comment type="caution">
    <text evidence="2">The sequence shown here is derived from an EMBL/GenBank/DDBJ whole genome shotgun (WGS) entry which is preliminary data.</text>
</comment>
<reference evidence="2 3" key="1">
    <citation type="submission" date="2018-11" db="EMBL/GenBank/DDBJ databases">
        <title>Species Designations Belie Phenotypic and Genotypic Heterogeneity in Oral Streptococci.</title>
        <authorList>
            <person name="Velsko I."/>
        </authorList>
    </citation>
    <scope>NUCLEOTIDE SEQUENCE [LARGE SCALE GENOMIC DNA]</scope>
    <source>
        <strain evidence="2 3">BCC13</strain>
    </source>
</reference>
<dbReference type="AlphaFoldDB" id="A0A428HMK3"/>
<dbReference type="Proteomes" id="UP000278843">
    <property type="component" value="Unassembled WGS sequence"/>
</dbReference>
<sequence length="71" mass="8479">MTIVLISVIIAFLYHKIAEHFKNSYIDWILFLSLILSHFIWDYYFLPIDIVIAFSGVHLLSNFFEKVRSKQ</sequence>
<evidence type="ECO:0000256" key="1">
    <source>
        <dbReference type="SAM" id="Phobius"/>
    </source>
</evidence>
<dbReference type="RefSeq" id="WP_125387392.1">
    <property type="nucleotide sequence ID" value="NZ_RJPU01000001.1"/>
</dbReference>
<keyword evidence="1" id="KW-0812">Transmembrane</keyword>
<organism evidence="2 3">
    <name type="scientific">Streptococcus cristatus</name>
    <dbReference type="NCBI Taxonomy" id="45634"/>
    <lineage>
        <taxon>Bacteria</taxon>
        <taxon>Bacillati</taxon>
        <taxon>Bacillota</taxon>
        <taxon>Bacilli</taxon>
        <taxon>Lactobacillales</taxon>
        <taxon>Streptococcaceae</taxon>
        <taxon>Streptococcus</taxon>
    </lineage>
</organism>
<feature type="transmembrane region" description="Helical" evidence="1">
    <location>
        <begin position="28"/>
        <end position="61"/>
    </location>
</feature>
<dbReference type="EMBL" id="RJPU01000001">
    <property type="protein sequence ID" value="RSJ97013.1"/>
    <property type="molecule type" value="Genomic_DNA"/>
</dbReference>
<keyword evidence="1" id="KW-0472">Membrane</keyword>
<protein>
    <submittedName>
        <fullName evidence="2">Uncharacterized protein</fullName>
    </submittedName>
</protein>
<name>A0A428HMK3_STRCR</name>
<keyword evidence="1" id="KW-1133">Transmembrane helix</keyword>
<accession>A0A428HMK3</accession>
<proteinExistence type="predicted"/>
<gene>
    <name evidence="2" type="ORF">D8790_01885</name>
</gene>